<dbReference type="InterPro" id="IPR052177">
    <property type="entry name" value="Divisome_Glycosyl_Hydrolase"/>
</dbReference>
<protein>
    <submittedName>
        <fullName evidence="3">Family 10 glycosylhydrolase</fullName>
    </submittedName>
</protein>
<dbReference type="InterPro" id="IPR013783">
    <property type="entry name" value="Ig-like_fold"/>
</dbReference>
<dbReference type="PANTHER" id="PTHR43405">
    <property type="entry name" value="GLYCOSYL HYDROLASE DIGH"/>
    <property type="match status" value="1"/>
</dbReference>
<reference evidence="3 4" key="1">
    <citation type="submission" date="2020-05" db="EMBL/GenBank/DDBJ databases">
        <title>Distinct polysaccharide utilization as determinants for interspecies competition between intestinal Prevotella spp.</title>
        <authorList>
            <person name="Galvez E.J.C."/>
            <person name="Iljazovic A."/>
            <person name="Strowig T."/>
        </authorList>
    </citation>
    <scope>NUCLEOTIDE SEQUENCE [LARGE SCALE GENOMIC DNA]</scope>
    <source>
        <strain evidence="3 4">PCHR</strain>
    </source>
</reference>
<evidence type="ECO:0000313" key="3">
    <source>
        <dbReference type="EMBL" id="NPE25098.1"/>
    </source>
</evidence>
<evidence type="ECO:0000259" key="2">
    <source>
        <dbReference type="Pfam" id="PF02638"/>
    </source>
</evidence>
<dbReference type="EMBL" id="JABKKJ010000007">
    <property type="protein sequence ID" value="NPE25098.1"/>
    <property type="molecule type" value="Genomic_DNA"/>
</dbReference>
<keyword evidence="1" id="KW-0732">Signal</keyword>
<dbReference type="PANTHER" id="PTHR43405:SF1">
    <property type="entry name" value="GLYCOSYL HYDROLASE DIGH"/>
    <property type="match status" value="1"/>
</dbReference>
<feature type="domain" description="Glycosyl hydrolase-like 10" evidence="2">
    <location>
        <begin position="221"/>
        <end position="314"/>
    </location>
</feature>
<dbReference type="Proteomes" id="UP000820977">
    <property type="component" value="Unassembled WGS sequence"/>
</dbReference>
<comment type="caution">
    <text evidence="3">The sequence shown here is derived from an EMBL/GenBank/DDBJ whole genome shotgun (WGS) entry which is preliminary data.</text>
</comment>
<name>A0ABX2B3Q4_9BACT</name>
<dbReference type="InterPro" id="IPR017853">
    <property type="entry name" value="GH"/>
</dbReference>
<evidence type="ECO:0000313" key="4">
    <source>
        <dbReference type="Proteomes" id="UP000820977"/>
    </source>
</evidence>
<feature type="domain" description="Glycosyl hydrolase-like 10" evidence="2">
    <location>
        <begin position="40"/>
        <end position="210"/>
    </location>
</feature>
<sequence>MKRAIAILVFNIMLYGISSAGIPMKSDVRDFRRLYSPKHEVRAVWLTTLGGLDWPGTYARTPEGVKRQKEELVRILDKLKDANINTVLFQARIRGTVVYPSKYEPWDGCMSGIPGKSPGYDPLLFAVEECHKRGMEIQAWVVTVPVGKWNGYGCKALRATHPSMLMRENADGYLNPADARAAGYIAGICREITERYDIDGIHLDYIRYPENMKLNISRSKARENITRIVRSVHDAVKSIKPWVKISSSPIGKLNDLSRYSSRGWNAFNKGCQDVELWMKEGLMDQIYPMMYFRDNNFFPFADDWSMRSSGKTVVPGLGIYFLSPKEADWKLSDITRQMYTLRRMGMGNAFFRSRFFTDNTKGLYDFVSRHFNFYPALVPPVTWHGMEPPLPPTEITVKNVSEYDVIEWNAGTDRSRSPYLTYNVYASSDYPVDTDDAANIVACRLYDLRMAVKNEKSRPRYYAVTAVDRYGNESAALQTVVSRPSSSSTGLIKNEGNYLRLPSKGKVLDAPYIILETLEGQAVATIPYRGSRADIRNIADGMYVLRSLNSKGITHRLGYVLIKR</sequence>
<accession>A0ABX2B3Q4</accession>
<gene>
    <name evidence="3" type="ORF">HPS54_06130</name>
</gene>
<dbReference type="InterPro" id="IPR003790">
    <property type="entry name" value="GHL10"/>
</dbReference>
<dbReference type="Gene3D" id="3.20.20.80">
    <property type="entry name" value="Glycosidases"/>
    <property type="match status" value="2"/>
</dbReference>
<proteinExistence type="predicted"/>
<organism evidence="3 4">
    <name type="scientific">Xylanibacter caecicola</name>
    <dbReference type="NCBI Taxonomy" id="2736294"/>
    <lineage>
        <taxon>Bacteria</taxon>
        <taxon>Pseudomonadati</taxon>
        <taxon>Bacteroidota</taxon>
        <taxon>Bacteroidia</taxon>
        <taxon>Bacteroidales</taxon>
        <taxon>Prevotellaceae</taxon>
        <taxon>Xylanibacter</taxon>
    </lineage>
</organism>
<dbReference type="Gene3D" id="2.60.40.10">
    <property type="entry name" value="Immunoglobulins"/>
    <property type="match status" value="1"/>
</dbReference>
<dbReference type="RefSeq" id="WP_172344583.1">
    <property type="nucleotide sequence ID" value="NZ_CATJFF010000026.1"/>
</dbReference>
<dbReference type="Pfam" id="PF02638">
    <property type="entry name" value="GHL10"/>
    <property type="match status" value="2"/>
</dbReference>
<evidence type="ECO:0000256" key="1">
    <source>
        <dbReference type="ARBA" id="ARBA00022729"/>
    </source>
</evidence>
<dbReference type="SUPFAM" id="SSF51445">
    <property type="entry name" value="(Trans)glycosidases"/>
    <property type="match status" value="1"/>
</dbReference>
<keyword evidence="4" id="KW-1185">Reference proteome</keyword>